<name>A0A2N9GMR6_FAGSY</name>
<feature type="transmembrane region" description="Helical" evidence="1">
    <location>
        <begin position="39"/>
        <end position="63"/>
    </location>
</feature>
<gene>
    <name evidence="3" type="ORF">FSB_LOCUS28416</name>
</gene>
<dbReference type="GO" id="GO:0016020">
    <property type="term" value="C:membrane"/>
    <property type="evidence" value="ECO:0007669"/>
    <property type="project" value="TreeGrafter"/>
</dbReference>
<dbReference type="InterPro" id="IPR026961">
    <property type="entry name" value="PGG_dom"/>
</dbReference>
<dbReference type="EMBL" id="OIVN01002100">
    <property type="protein sequence ID" value="SPD00534.1"/>
    <property type="molecule type" value="Genomic_DNA"/>
</dbReference>
<keyword evidence="1" id="KW-0812">Transmembrane</keyword>
<keyword evidence="1" id="KW-1133">Transmembrane helix</keyword>
<accession>A0A2N9GMR6</accession>
<keyword evidence="1" id="KW-0472">Membrane</keyword>
<protein>
    <recommendedName>
        <fullName evidence="2">PGG domain-containing protein</fullName>
    </recommendedName>
</protein>
<evidence type="ECO:0000256" key="1">
    <source>
        <dbReference type="SAM" id="Phobius"/>
    </source>
</evidence>
<proteinExistence type="predicted"/>
<sequence length="310" mass="34922">MVGFLLKHGVVVIRWLGLAGVVVVGFSVDFRLGLGFCRLGFLGFAAWAWVLPVGFSGFCRLGFGAWRAVGLGLEVVEPCRIWLIHGGGRGGFWLLWVDLRWWWWRRCGGWEGFGYGCWLFRNSPMGKRLLFVRNKNGQTPDEVFTESHADLVKQGEEWLIKTSQACSVVAGLFVTVAFSTSTTVPEGIKQEKFSHAGIQNFRRIILCLLLHFIVCSDHVPFNSHIRVQRKRFPPRLTMEAFAGFISILPVYSNYLDMFHNSTFLHLQGSTDIYIFLVICNDLPAVNSLCYVSVSALLSFGVGYLYECATT</sequence>
<evidence type="ECO:0000313" key="3">
    <source>
        <dbReference type="EMBL" id="SPD00534.1"/>
    </source>
</evidence>
<evidence type="ECO:0000259" key="2">
    <source>
        <dbReference type="Pfam" id="PF13962"/>
    </source>
</evidence>
<organism evidence="3">
    <name type="scientific">Fagus sylvatica</name>
    <name type="common">Beechnut</name>
    <dbReference type="NCBI Taxonomy" id="28930"/>
    <lineage>
        <taxon>Eukaryota</taxon>
        <taxon>Viridiplantae</taxon>
        <taxon>Streptophyta</taxon>
        <taxon>Embryophyta</taxon>
        <taxon>Tracheophyta</taxon>
        <taxon>Spermatophyta</taxon>
        <taxon>Magnoliopsida</taxon>
        <taxon>eudicotyledons</taxon>
        <taxon>Gunneridae</taxon>
        <taxon>Pentapetalae</taxon>
        <taxon>rosids</taxon>
        <taxon>fabids</taxon>
        <taxon>Fagales</taxon>
        <taxon>Fagaceae</taxon>
        <taxon>Fagus</taxon>
    </lineage>
</organism>
<dbReference type="AlphaFoldDB" id="A0A2N9GMR6"/>
<dbReference type="Pfam" id="PF13962">
    <property type="entry name" value="PGG"/>
    <property type="match status" value="1"/>
</dbReference>
<reference evidence="3" key="1">
    <citation type="submission" date="2018-02" db="EMBL/GenBank/DDBJ databases">
        <authorList>
            <person name="Cohen D.B."/>
            <person name="Kent A.D."/>
        </authorList>
    </citation>
    <scope>NUCLEOTIDE SEQUENCE</scope>
</reference>
<feature type="transmembrane region" description="Helical" evidence="1">
    <location>
        <begin position="12"/>
        <end position="32"/>
    </location>
</feature>
<dbReference type="PANTHER" id="PTHR24177:SF365">
    <property type="entry name" value="ANKYRIN REPEAT-CONTAINING PROTEIN NPR4-LIKE ISOFORM X1"/>
    <property type="match status" value="1"/>
</dbReference>
<dbReference type="PANTHER" id="PTHR24177">
    <property type="entry name" value="CASKIN"/>
    <property type="match status" value="1"/>
</dbReference>
<feature type="domain" description="PGG" evidence="2">
    <location>
        <begin position="157"/>
        <end position="202"/>
    </location>
</feature>